<dbReference type="AlphaFoldDB" id="B0VF19"/>
<dbReference type="GO" id="GO:0016747">
    <property type="term" value="F:acyltransferase activity, transferring groups other than amino-acyl groups"/>
    <property type="evidence" value="ECO:0007669"/>
    <property type="project" value="InterPro"/>
</dbReference>
<dbReference type="Gene3D" id="3.40.630.30">
    <property type="match status" value="1"/>
</dbReference>
<dbReference type="eggNOG" id="COG0456">
    <property type="taxonomic scope" value="Bacteria"/>
</dbReference>
<evidence type="ECO:0000313" key="3">
    <source>
        <dbReference type="Proteomes" id="UP000002019"/>
    </source>
</evidence>
<reference evidence="2 3" key="1">
    <citation type="journal article" date="2008" name="J. Bacteriol.">
        <title>'Candidatus Cloacamonas acidaminovorans': genome sequence reconstruction provides a first glimpse of a new bacterial division.</title>
        <authorList>
            <person name="Pelletier E."/>
            <person name="Kreimeyer A."/>
            <person name="Bocs S."/>
            <person name="Rouy Z."/>
            <person name="Gyapay G."/>
            <person name="Chouari R."/>
            <person name="Riviere D."/>
            <person name="Ganesan A."/>
            <person name="Daegelen P."/>
            <person name="Sghir A."/>
            <person name="Cohen G.N."/>
            <person name="Medigue C."/>
            <person name="Weissenbach J."/>
            <person name="Le Paslier D."/>
        </authorList>
    </citation>
    <scope>NUCLEOTIDE SEQUENCE [LARGE SCALE GENOMIC DNA]</scope>
    <source>
        <strain evidence="3">Evry</strain>
    </source>
</reference>
<proteinExistence type="predicted"/>
<organism evidence="2 3">
    <name type="scientific">Cloacimonas acidaminovorans (strain Evry)</name>
    <dbReference type="NCBI Taxonomy" id="459349"/>
    <lineage>
        <taxon>Bacteria</taxon>
        <taxon>Pseudomonadati</taxon>
        <taxon>Candidatus Cloacimonadota</taxon>
        <taxon>Candidatus Cloacimonadia</taxon>
        <taxon>Candidatus Cloacimonadales</taxon>
        <taxon>Candidatus Cloacimonadaceae</taxon>
        <taxon>Candidatus Cloacimonas</taxon>
    </lineage>
</organism>
<protein>
    <recommendedName>
        <fullName evidence="1">N-acetyltransferase domain-containing protein</fullName>
    </recommendedName>
</protein>
<evidence type="ECO:0000313" key="2">
    <source>
        <dbReference type="EMBL" id="CAO80071.1"/>
    </source>
</evidence>
<dbReference type="PANTHER" id="PTHR41368:SF1">
    <property type="entry name" value="PROTEIN YGHO"/>
    <property type="match status" value="1"/>
</dbReference>
<dbReference type="Pfam" id="PF00583">
    <property type="entry name" value="Acetyltransf_1"/>
    <property type="match status" value="1"/>
</dbReference>
<dbReference type="InterPro" id="IPR016181">
    <property type="entry name" value="Acyl_CoA_acyltransferase"/>
</dbReference>
<name>B0VF19_CLOAI</name>
<keyword evidence="3" id="KW-1185">Reference proteome</keyword>
<accession>B0VF19</accession>
<dbReference type="InterPro" id="IPR000182">
    <property type="entry name" value="GNAT_dom"/>
</dbReference>
<dbReference type="PANTHER" id="PTHR41368">
    <property type="entry name" value="PROTEIN YGHO"/>
    <property type="match status" value="1"/>
</dbReference>
<dbReference type="SUPFAM" id="SSF55729">
    <property type="entry name" value="Acyl-CoA N-acyltransferases (Nat)"/>
    <property type="match status" value="1"/>
</dbReference>
<dbReference type="EMBL" id="CU466930">
    <property type="protein sequence ID" value="CAO80071.1"/>
    <property type="molecule type" value="Genomic_DNA"/>
</dbReference>
<dbReference type="Proteomes" id="UP000002019">
    <property type="component" value="Chromosome"/>
</dbReference>
<evidence type="ECO:0000259" key="1">
    <source>
        <dbReference type="PROSITE" id="PS51186"/>
    </source>
</evidence>
<dbReference type="KEGG" id="caci:CLOAM0161"/>
<dbReference type="HOGENOM" id="CLU_053649_0_0_0"/>
<feature type="domain" description="N-acetyltransferase" evidence="1">
    <location>
        <begin position="196"/>
        <end position="375"/>
    </location>
</feature>
<dbReference type="STRING" id="459349.CLOAM0161"/>
<sequence length="375" mass="43718">MINVIPVDNKKQLKDFILLPFKLYKNEPNWVPPLIGDQKKFFNPKKNPYYYHSEVKLFLALKDGEPVGRISAHSNTQHNKEHNENIGFFGFFECIDNQEVANALFDAAFEWNRYRNFTSLRGPMNFSVNQDCGLLINGFDFPPMIMMPYNFPYYPKLYENYGLTKTMDLYAFISEYHSIPERVAKMAEIIAKRTNVQIHSLSYDKKQRKKDIETVFEIYTRAWQYNWGNVPMTKAEFDHIVAELLPIADPDMVFIAEVDGQLAGFSLTLPNYNEVLKVMQGKVNPITIIKALQTKKHITSVRVITMGIIKEFQGKGIDTLLYYHTFKNGLPKGYYRSEFSWILENNIPMINAAEKLGAKIYKTYRLYDKAITNRK</sequence>
<dbReference type="InterPro" id="IPR039968">
    <property type="entry name" value="BcerS-like"/>
</dbReference>
<dbReference type="OrthoDB" id="9806005at2"/>
<dbReference type="PROSITE" id="PS51186">
    <property type="entry name" value="GNAT"/>
    <property type="match status" value="1"/>
</dbReference>
<gene>
    <name evidence="2" type="ordered locus">CLOAM0161</name>
</gene>
<dbReference type="RefSeq" id="WP_015423932.1">
    <property type="nucleotide sequence ID" value="NC_020449.1"/>
</dbReference>